<name>A0A8E2DDK0_9APHY</name>
<dbReference type="Gene3D" id="3.90.180.10">
    <property type="entry name" value="Medium-chain alcohol dehydrogenases, catalytic domain"/>
    <property type="match status" value="2"/>
</dbReference>
<proteinExistence type="predicted"/>
<dbReference type="Gene3D" id="3.40.50.720">
    <property type="entry name" value="NAD(P)-binding Rossmann-like Domain"/>
    <property type="match status" value="2"/>
</dbReference>
<evidence type="ECO:0000313" key="3">
    <source>
        <dbReference type="Proteomes" id="UP000250043"/>
    </source>
</evidence>
<sequence>IPSKITFDQAVSIPTGINTAAQGLVTHDITLDGVELYPPWKEGGRGKYAGKPIIIFGGSSCVGKFTLQIAKLGGFSPIITTASPRNADLLKALGATHVLDKNLSSEALRQEVVEITSRPVEIIYDAISIPSTQNAAYDINPRPWRASQPAKNLIVHIGGVGPGFKKGDNIWTTLTGLMEEGIVRPARVEVLPGGLAGVPKGLELLKNDQVSAAKLVVHPQEAA</sequence>
<dbReference type="InterPro" id="IPR036291">
    <property type="entry name" value="NAD(P)-bd_dom_sf"/>
</dbReference>
<dbReference type="InterPro" id="IPR013149">
    <property type="entry name" value="ADH-like_C"/>
</dbReference>
<reference evidence="2 3" key="1">
    <citation type="submission" date="2016-07" db="EMBL/GenBank/DDBJ databases">
        <title>Draft genome of the white-rot fungus Obba rivulosa 3A-2.</title>
        <authorList>
            <consortium name="DOE Joint Genome Institute"/>
            <person name="Miettinen O."/>
            <person name="Riley R."/>
            <person name="Acob R."/>
            <person name="Barry K."/>
            <person name="Cullen D."/>
            <person name="De Vries R."/>
            <person name="Hainaut M."/>
            <person name="Hatakka A."/>
            <person name="Henrissat B."/>
            <person name="Hilden K."/>
            <person name="Kuo R."/>
            <person name="Labutti K."/>
            <person name="Lipzen A."/>
            <person name="Makela M.R."/>
            <person name="Sandor L."/>
            <person name="Spatafora J.W."/>
            <person name="Grigoriev I.V."/>
            <person name="Hibbett D.S."/>
        </authorList>
    </citation>
    <scope>NUCLEOTIDE SEQUENCE [LARGE SCALE GENOMIC DNA]</scope>
    <source>
        <strain evidence="2 3">3A-2</strain>
    </source>
</reference>
<dbReference type="SUPFAM" id="SSF51735">
    <property type="entry name" value="NAD(P)-binding Rossmann-fold domains"/>
    <property type="match status" value="1"/>
</dbReference>
<evidence type="ECO:0000259" key="1">
    <source>
        <dbReference type="Pfam" id="PF00107"/>
    </source>
</evidence>
<dbReference type="AlphaFoldDB" id="A0A8E2DDK0"/>
<feature type="domain" description="Alcohol dehydrogenase-like C-terminal" evidence="1">
    <location>
        <begin position="62"/>
        <end position="138"/>
    </location>
</feature>
<protein>
    <submittedName>
        <fullName evidence="2">NAD(P)-binding protein</fullName>
    </submittedName>
</protein>
<dbReference type="EMBL" id="KV722804">
    <property type="protein sequence ID" value="OCH83815.1"/>
    <property type="molecule type" value="Genomic_DNA"/>
</dbReference>
<evidence type="ECO:0000313" key="2">
    <source>
        <dbReference type="EMBL" id="OCH83815.1"/>
    </source>
</evidence>
<organism evidence="2 3">
    <name type="scientific">Obba rivulosa</name>
    <dbReference type="NCBI Taxonomy" id="1052685"/>
    <lineage>
        <taxon>Eukaryota</taxon>
        <taxon>Fungi</taxon>
        <taxon>Dikarya</taxon>
        <taxon>Basidiomycota</taxon>
        <taxon>Agaricomycotina</taxon>
        <taxon>Agaricomycetes</taxon>
        <taxon>Polyporales</taxon>
        <taxon>Gelatoporiaceae</taxon>
        <taxon>Obba</taxon>
    </lineage>
</organism>
<feature type="non-terminal residue" evidence="2">
    <location>
        <position position="1"/>
    </location>
</feature>
<dbReference type="InterPro" id="IPR047122">
    <property type="entry name" value="Trans-enoyl_RdTase-like"/>
</dbReference>
<accession>A0A8E2DDK0</accession>
<gene>
    <name evidence="2" type="ORF">OBBRIDRAFT_808722</name>
</gene>
<dbReference type="Proteomes" id="UP000250043">
    <property type="component" value="Unassembled WGS sequence"/>
</dbReference>
<dbReference type="PANTHER" id="PTHR45348:SF2">
    <property type="entry name" value="ZINC-TYPE ALCOHOL DEHYDROGENASE-LIKE PROTEIN C2E1P3.01"/>
    <property type="match status" value="1"/>
</dbReference>
<dbReference type="PANTHER" id="PTHR45348">
    <property type="entry name" value="HYPOTHETICAL OXIDOREDUCTASE (EUROFUNG)"/>
    <property type="match status" value="1"/>
</dbReference>
<dbReference type="OrthoDB" id="3233595at2759"/>
<keyword evidence="3" id="KW-1185">Reference proteome</keyword>
<dbReference type="Pfam" id="PF00107">
    <property type="entry name" value="ADH_zinc_N"/>
    <property type="match status" value="1"/>
</dbReference>
<dbReference type="GO" id="GO:0016651">
    <property type="term" value="F:oxidoreductase activity, acting on NAD(P)H"/>
    <property type="evidence" value="ECO:0007669"/>
    <property type="project" value="InterPro"/>
</dbReference>